<dbReference type="Pfam" id="PF13889">
    <property type="entry name" value="Chromosome_seg"/>
    <property type="match status" value="1"/>
</dbReference>
<comment type="similarity">
    <text evidence="1">Belongs to the ATOS family.</text>
</comment>
<dbReference type="PANTHER" id="PTHR13199:SF11">
    <property type="entry name" value="PROTEIN ATOSSA"/>
    <property type="match status" value="1"/>
</dbReference>
<evidence type="ECO:0000259" key="3">
    <source>
        <dbReference type="SMART" id="SM01177"/>
    </source>
</evidence>
<dbReference type="InterPro" id="IPR025261">
    <property type="entry name" value="Atos-like_cons_dom"/>
</dbReference>
<evidence type="ECO:0000313" key="4">
    <source>
        <dbReference type="Proteomes" id="UP001652582"/>
    </source>
</evidence>
<feature type="region of interest" description="Disordered" evidence="2">
    <location>
        <begin position="52"/>
        <end position="82"/>
    </location>
</feature>
<feature type="compositionally biased region" description="Low complexity" evidence="2">
    <location>
        <begin position="52"/>
        <end position="69"/>
    </location>
</feature>
<evidence type="ECO:0000256" key="1">
    <source>
        <dbReference type="ARBA" id="ARBA00034497"/>
    </source>
</evidence>
<reference evidence="5" key="1">
    <citation type="submission" date="2025-08" db="UniProtKB">
        <authorList>
            <consortium name="RefSeq"/>
        </authorList>
    </citation>
    <scope>IDENTIFICATION</scope>
</reference>
<accession>A0ABM3LVK1</accession>
<feature type="region of interest" description="Disordered" evidence="2">
    <location>
        <begin position="851"/>
        <end position="884"/>
    </location>
</feature>
<proteinExistence type="inferred from homology"/>
<keyword evidence="4" id="KW-1185">Reference proteome</keyword>
<feature type="region of interest" description="Disordered" evidence="2">
    <location>
        <begin position="771"/>
        <end position="792"/>
    </location>
</feature>
<feature type="region of interest" description="Disordered" evidence="2">
    <location>
        <begin position="14"/>
        <end position="37"/>
    </location>
</feature>
<feature type="domain" description="Atos-like conserved" evidence="3">
    <location>
        <begin position="888"/>
        <end position="944"/>
    </location>
</feature>
<dbReference type="SMART" id="SM01177">
    <property type="entry name" value="DUF4210"/>
    <property type="match status" value="1"/>
</dbReference>
<dbReference type="InterPro" id="IPR033473">
    <property type="entry name" value="Atos-like_C"/>
</dbReference>
<feature type="compositionally biased region" description="Pro residues" evidence="2">
    <location>
        <begin position="851"/>
        <end position="873"/>
    </location>
</feature>
<feature type="region of interest" description="Disordered" evidence="2">
    <location>
        <begin position="351"/>
        <end position="390"/>
    </location>
</feature>
<evidence type="ECO:0000256" key="2">
    <source>
        <dbReference type="SAM" id="MobiDB-lite"/>
    </source>
</evidence>
<dbReference type="Proteomes" id="UP001652582">
    <property type="component" value="Chromosome 18"/>
</dbReference>
<feature type="region of interest" description="Disordered" evidence="2">
    <location>
        <begin position="408"/>
        <end position="427"/>
    </location>
</feature>
<dbReference type="PANTHER" id="PTHR13199">
    <property type="entry name" value="GH03947P"/>
    <property type="match status" value="1"/>
</dbReference>
<feature type="region of interest" description="Disordered" evidence="2">
    <location>
        <begin position="1060"/>
        <end position="1111"/>
    </location>
</feature>
<gene>
    <name evidence="5" type="primary">LOC112053574</name>
</gene>
<protein>
    <submittedName>
        <fullName evidence="5">Protein FAM214A isoform X1</fullName>
    </submittedName>
</protein>
<name>A0ABM3LVK1_BICAN</name>
<dbReference type="RefSeq" id="XP_052743091.1">
    <property type="nucleotide sequence ID" value="XM_052887131.1"/>
</dbReference>
<organism evidence="4 5">
    <name type="scientific">Bicyclus anynana</name>
    <name type="common">Squinting bush brown butterfly</name>
    <dbReference type="NCBI Taxonomy" id="110368"/>
    <lineage>
        <taxon>Eukaryota</taxon>
        <taxon>Metazoa</taxon>
        <taxon>Ecdysozoa</taxon>
        <taxon>Arthropoda</taxon>
        <taxon>Hexapoda</taxon>
        <taxon>Insecta</taxon>
        <taxon>Pterygota</taxon>
        <taxon>Neoptera</taxon>
        <taxon>Endopterygota</taxon>
        <taxon>Lepidoptera</taxon>
        <taxon>Glossata</taxon>
        <taxon>Ditrysia</taxon>
        <taxon>Papilionoidea</taxon>
        <taxon>Nymphalidae</taxon>
        <taxon>Satyrinae</taxon>
        <taxon>Satyrini</taxon>
        <taxon>Mycalesina</taxon>
        <taxon>Bicyclus</taxon>
    </lineage>
</organism>
<dbReference type="GeneID" id="112053574"/>
<dbReference type="InterPro" id="IPR051506">
    <property type="entry name" value="ATOS_Transcription_Regulators"/>
</dbReference>
<evidence type="ECO:0000313" key="5">
    <source>
        <dbReference type="RefSeq" id="XP_052743091.1"/>
    </source>
</evidence>
<dbReference type="Pfam" id="PF13915">
    <property type="entry name" value="DUF4210"/>
    <property type="match status" value="1"/>
</dbReference>
<sequence>MFCLFGWSECDGVFESNETPNEEEMHSSEAPPPATGTGLLLQLGRLIVRARSASPSQRRQEQRPSSSQQVNTQPKPKSDEIKPGLEAQLNNHVQALWNEQIPICIEVLLAPDCPECYASLSRVEEDAVYDKLHTQQKALLLERWTVRPIANKNHDSPAAISPHWLLNAVRSQLHFSQLSAWRAIIHTDDKPADRRRKLSRETCNFKKVEANCDSAELGGRRLNVLYHIKLPGESYHAAEFARPPTDHQFPVADIGDNVLLKVLLQSLPRLDDIPVVKCGCKRRASKELPPAAHDELLGQLRDLSLGPRTKYPTDAINSNIGASNRRLSIISNTGTTEYVYSTDKEKKILDDRMHTPCSESGKHKCNCDDESDDRSADRSRPLAHETNNLDDRRMKEIAKYKRRLRKESKLKKLNDSTSSEGDGLKAKETISHTSIPILQAARFDRFRAIGCFRNQTYLTLPASRIESRSPFIETLSIPPTEFRRTNTVGTQTDDLMCNCGNNMEMKCVNCLERGMVRSEGIYNLASIENGDNNERMVKDNMQNGTKSAMDNCEGNVDNGTSIENGVNQSSVATENRENGTSIENGANMARVRMENRENRKKTDNGDNQRIVENMENGVSIDNGDNLGRKIKENRENGEIQRITKENGENGARRKCEDDSKQLKKLKCDNSVKMCDNISLDNSDKCEIIKRPKLKRFAITDRIGKVISDRFAQNDIEQLNLEANDTVFSTPKTEVKRQKTYSVGEDYVLYEKCDYGTFDKCDVESPREDLDQNGFKFPDQKKTGQDNQVPSPTEMDRFRWRFDSAASMVFHNKTGLPLTSSPAPLRRGNNCFDFDDSINGVSGIKSALFHPISPPSPAPASPVSPARLTPPPRKSTPHNKLRMGPSTGLLGSFEESALKGRLEPVATVHGFAAELGASGAFCPPHRRLPVTVFFYAPGGTNAPYMGHINLGPGGYRVSRSGTVQVSLFNPHGTLVKMFVVLYDLSRMPPAARTFLRQRTLYMPAQAEPPQPHHMHKWLRYLIHLRFMTSKSGKLYLHTDIRILVSRKADLDTATAHSALFRPVPTNQSEDDAVASSSTNKNGEKNETNKSAIQKPGTSTNRTPNRVFGGCGDFDTEIKNEMREIGYENQNGVSYELRSFTYAPENPKYSPR</sequence>